<proteinExistence type="predicted"/>
<name>A0A6M8HQQ3_9PROT</name>
<dbReference type="KEGG" id="lck:HN018_12615"/>
<dbReference type="RefSeq" id="WP_171836345.1">
    <property type="nucleotide sequence ID" value="NZ_CP053708.1"/>
</dbReference>
<evidence type="ECO:0000313" key="2">
    <source>
        <dbReference type="Proteomes" id="UP000500767"/>
    </source>
</evidence>
<sequence>MGVPISIRLDDDDVRHELETQARSRGIGLGTLSREFATQAAREARRARIRDASGAVASHVATSAEARAFYESWCTPGTDAG</sequence>
<protein>
    <recommendedName>
        <fullName evidence="3">Antitoxin</fullName>
    </recommendedName>
</protein>
<keyword evidence="2" id="KW-1185">Reference proteome</keyword>
<organism evidence="1 2">
    <name type="scientific">Lichenicola cladoniae</name>
    <dbReference type="NCBI Taxonomy" id="1484109"/>
    <lineage>
        <taxon>Bacteria</taxon>
        <taxon>Pseudomonadati</taxon>
        <taxon>Pseudomonadota</taxon>
        <taxon>Alphaproteobacteria</taxon>
        <taxon>Acetobacterales</taxon>
        <taxon>Acetobacteraceae</taxon>
        <taxon>Lichenicola</taxon>
    </lineage>
</organism>
<dbReference type="Proteomes" id="UP000500767">
    <property type="component" value="Chromosome"/>
</dbReference>
<dbReference type="EMBL" id="CP053708">
    <property type="protein sequence ID" value="QKE90774.1"/>
    <property type="molecule type" value="Genomic_DNA"/>
</dbReference>
<gene>
    <name evidence="1" type="ORF">HN018_12615</name>
</gene>
<reference evidence="1 2" key="1">
    <citation type="journal article" date="2014" name="World J. Microbiol. Biotechnol.">
        <title>Biodiversity and physiological characteristics of Antarctic and Arctic lichens-associated bacteria.</title>
        <authorList>
            <person name="Lee Y.M."/>
            <person name="Kim E.H."/>
            <person name="Lee H.K."/>
            <person name="Hong S.G."/>
        </authorList>
    </citation>
    <scope>NUCLEOTIDE SEQUENCE [LARGE SCALE GENOMIC DNA]</scope>
    <source>
        <strain evidence="1 2">PAMC 26569</strain>
    </source>
</reference>
<dbReference type="AlphaFoldDB" id="A0A6M8HQQ3"/>
<evidence type="ECO:0008006" key="3">
    <source>
        <dbReference type="Google" id="ProtNLM"/>
    </source>
</evidence>
<evidence type="ECO:0000313" key="1">
    <source>
        <dbReference type="EMBL" id="QKE90774.1"/>
    </source>
</evidence>
<accession>A0A6M8HQQ3</accession>